<keyword evidence="3" id="KW-1185">Reference proteome</keyword>
<reference evidence="2" key="2">
    <citation type="journal article" date="2022" name="Sci. Total Environ.">
        <title>Prevalence, transmission, and molecular epidemiology of tet(X)-positive bacteria among humans, animals, and environmental niches in China: An epidemiological, and genomic-based study.</title>
        <authorList>
            <person name="Dong N."/>
            <person name="Zeng Y."/>
            <person name="Cai C."/>
            <person name="Sun C."/>
            <person name="Lu J."/>
            <person name="Liu C."/>
            <person name="Zhou H."/>
            <person name="Sun Q."/>
            <person name="Shu L."/>
            <person name="Wang H."/>
            <person name="Wang Y."/>
            <person name="Wang S."/>
            <person name="Wu C."/>
            <person name="Chan E.W."/>
            <person name="Chen G."/>
            <person name="Shen Z."/>
            <person name="Chen S."/>
            <person name="Zhang R."/>
        </authorList>
    </citation>
    <scope>NUCLEOTIDE SEQUENCE</scope>
    <source>
        <strain evidence="2">R1692</strain>
    </source>
</reference>
<protein>
    <submittedName>
        <fullName evidence="2">Uncharacterized protein</fullName>
    </submittedName>
</protein>
<feature type="transmembrane region" description="Helical" evidence="1">
    <location>
        <begin position="33"/>
        <end position="57"/>
    </location>
</feature>
<keyword evidence="1" id="KW-1133">Transmembrane helix</keyword>
<dbReference type="EMBL" id="JACAGK010000015">
    <property type="protein sequence ID" value="MDM1048022.1"/>
    <property type="molecule type" value="Genomic_DNA"/>
</dbReference>
<evidence type="ECO:0000313" key="2">
    <source>
        <dbReference type="EMBL" id="MDM1048022.1"/>
    </source>
</evidence>
<name>A0ABT7NLD2_9SPHI</name>
<reference evidence="2" key="1">
    <citation type="submission" date="2020-06" db="EMBL/GenBank/DDBJ databases">
        <authorList>
            <person name="Dong N."/>
        </authorList>
    </citation>
    <scope>NUCLEOTIDE SEQUENCE</scope>
    <source>
        <strain evidence="2">R1692</strain>
    </source>
</reference>
<sequence>MFSILTPLLILTFYILNYYQSSNIFSYKWAEVNLWFDIVFCITFSSLFYTLCILSVFTLSKKFEKFYLPKVVKNLEIIYETYTSYYSLKQLNDIFDGLLEHNFLIFEDFDKQNIDKEKFIDLIISGKFPENPFLKLKMNNHQTFVLHEEFEKGFREFDLNSFWKFFRNKNDKASVDSIVESYRKCVKENIKQRNKIELIFKKIR</sequence>
<gene>
    <name evidence="2" type="ORF">HX018_07215</name>
</gene>
<proteinExistence type="predicted"/>
<evidence type="ECO:0000256" key="1">
    <source>
        <dbReference type="SAM" id="Phobius"/>
    </source>
</evidence>
<comment type="caution">
    <text evidence="2">The sequence shown here is derived from an EMBL/GenBank/DDBJ whole genome shotgun (WGS) entry which is preliminary data.</text>
</comment>
<keyword evidence="1" id="KW-0472">Membrane</keyword>
<dbReference type="Proteomes" id="UP001170954">
    <property type="component" value="Unassembled WGS sequence"/>
</dbReference>
<accession>A0ABT7NLD2</accession>
<keyword evidence="1" id="KW-0812">Transmembrane</keyword>
<organism evidence="2 3">
    <name type="scientific">Sphingobacterium hotanense</name>
    <dbReference type="NCBI Taxonomy" id="649196"/>
    <lineage>
        <taxon>Bacteria</taxon>
        <taxon>Pseudomonadati</taxon>
        <taxon>Bacteroidota</taxon>
        <taxon>Sphingobacteriia</taxon>
        <taxon>Sphingobacteriales</taxon>
        <taxon>Sphingobacteriaceae</taxon>
        <taxon>Sphingobacterium</taxon>
    </lineage>
</organism>
<evidence type="ECO:0000313" key="3">
    <source>
        <dbReference type="Proteomes" id="UP001170954"/>
    </source>
</evidence>